<dbReference type="Pfam" id="PF00291">
    <property type="entry name" value="PALP"/>
    <property type="match status" value="1"/>
</dbReference>
<protein>
    <submittedName>
        <fullName evidence="4">Cysteine synthase</fullName>
    </submittedName>
</protein>
<dbReference type="CDD" id="cd00640">
    <property type="entry name" value="Trp-synth-beta_II"/>
    <property type="match status" value="1"/>
</dbReference>
<evidence type="ECO:0000256" key="2">
    <source>
        <dbReference type="ARBA" id="ARBA00022898"/>
    </source>
</evidence>
<dbReference type="EMBL" id="FQZV01000064">
    <property type="protein sequence ID" value="SHK03082.1"/>
    <property type="molecule type" value="Genomic_DNA"/>
</dbReference>
<feature type="domain" description="Tryptophan synthase beta chain-like PALP" evidence="3">
    <location>
        <begin position="59"/>
        <end position="364"/>
    </location>
</feature>
<dbReference type="NCBIfam" id="NF040741">
    <property type="entry name" value="ornith_OrtB"/>
    <property type="match status" value="1"/>
</dbReference>
<keyword evidence="5" id="KW-1185">Reference proteome</keyword>
<dbReference type="InterPro" id="IPR050214">
    <property type="entry name" value="Cys_Synth/Cystath_Beta-Synth"/>
</dbReference>
<keyword evidence="2" id="KW-0663">Pyridoxal phosphate</keyword>
<dbReference type="InterPro" id="IPR036052">
    <property type="entry name" value="TrpB-like_PALP_sf"/>
</dbReference>
<dbReference type="SUPFAM" id="SSF53686">
    <property type="entry name" value="Tryptophan synthase beta subunit-like PLP-dependent enzymes"/>
    <property type="match status" value="1"/>
</dbReference>
<dbReference type="STRING" id="1121919.SAMN02745975_03491"/>
<evidence type="ECO:0000313" key="4">
    <source>
        <dbReference type="EMBL" id="SHK03082.1"/>
    </source>
</evidence>
<dbReference type="InterPro" id="IPR053471">
    <property type="entry name" value="AKP_thiolase_beta"/>
</dbReference>
<name>A0A1M6P5B3_9FIRM</name>
<dbReference type="InterPro" id="IPR001926">
    <property type="entry name" value="TrpB-like_PALP"/>
</dbReference>
<evidence type="ECO:0000256" key="1">
    <source>
        <dbReference type="ARBA" id="ARBA00001933"/>
    </source>
</evidence>
<dbReference type="AlphaFoldDB" id="A0A1M6P5B3"/>
<dbReference type="GO" id="GO:1901605">
    <property type="term" value="P:alpha-amino acid metabolic process"/>
    <property type="evidence" value="ECO:0007669"/>
    <property type="project" value="UniProtKB-ARBA"/>
</dbReference>
<proteinExistence type="predicted"/>
<evidence type="ECO:0000313" key="5">
    <source>
        <dbReference type="Proteomes" id="UP000184536"/>
    </source>
</evidence>
<gene>
    <name evidence="4" type="ORF">SAMN02745975_03491</name>
</gene>
<dbReference type="PANTHER" id="PTHR10314">
    <property type="entry name" value="CYSTATHIONINE BETA-SYNTHASE"/>
    <property type="match status" value="1"/>
</dbReference>
<organism evidence="4 5">
    <name type="scientific">Geosporobacter subterraneus DSM 17957</name>
    <dbReference type="NCBI Taxonomy" id="1121919"/>
    <lineage>
        <taxon>Bacteria</taxon>
        <taxon>Bacillati</taxon>
        <taxon>Bacillota</taxon>
        <taxon>Clostridia</taxon>
        <taxon>Peptostreptococcales</taxon>
        <taxon>Thermotaleaceae</taxon>
        <taxon>Geosporobacter</taxon>
    </lineage>
</organism>
<dbReference type="RefSeq" id="WP_110942472.1">
    <property type="nucleotide sequence ID" value="NZ_FQZV01000064.1"/>
</dbReference>
<dbReference type="Proteomes" id="UP000184536">
    <property type="component" value="Unassembled WGS sequence"/>
</dbReference>
<dbReference type="Gene3D" id="3.40.50.1100">
    <property type="match status" value="2"/>
</dbReference>
<sequence length="466" mass="51176">MRDLSYTGVMQRKNEIMKEAIGIDYSVFEYGKIAFNYEKMMQNVAYSMEEMQRIQKETKVGNTPLFELKNITKLIRKYAEPGKGARLFIKDEAANASGSFKARRAAISVYHAQKNGYKGVIAATSGNYGAAVASQAAQRGLKCIIVQEVYDSSKRGQPEIIEKARKCEAFGAEVIQLTVGPELFYTFLKVIEETGFFNASLYTPFGIAGVETLGYEIANQMMEMEGRYPDTVVATHAGGGNLTGTARGLMKAGAACEIVGASVDLHGLHMASDRDFNKKSFTTGHTGFGIPFATKPDRADVPRNAARVLRYMDRYVTVTQGEVFYATEMLARLEGIERGPAGNTSLAAAIALAKEMDQDKIIVVQETEYTGAGKHPMPQLTFAKNNGIRVYRGNPVENIPGETIVIPTSMAQVSAQDVDLIKLKTTYLKNIADTYRLDDLTGEDLQFLADELKLSVGDIIALYKNL</sequence>
<reference evidence="5" key="1">
    <citation type="submission" date="2016-11" db="EMBL/GenBank/DDBJ databases">
        <authorList>
            <person name="Varghese N."/>
            <person name="Submissions S."/>
        </authorList>
    </citation>
    <scope>NUCLEOTIDE SEQUENCE [LARGE SCALE GENOMIC DNA]</scope>
    <source>
        <strain evidence="5">DSM 17957</strain>
    </source>
</reference>
<dbReference type="OrthoDB" id="9778118at2"/>
<comment type="cofactor">
    <cofactor evidence="1">
        <name>pyridoxal 5'-phosphate</name>
        <dbReference type="ChEBI" id="CHEBI:597326"/>
    </cofactor>
</comment>
<accession>A0A1M6P5B3</accession>
<evidence type="ECO:0000259" key="3">
    <source>
        <dbReference type="Pfam" id="PF00291"/>
    </source>
</evidence>